<keyword evidence="2" id="KW-1185">Reference proteome</keyword>
<gene>
    <name evidence="1" type="ORF">PGLA1383_LOCUS24454</name>
</gene>
<proteinExistence type="predicted"/>
<dbReference type="Proteomes" id="UP000654075">
    <property type="component" value="Unassembled WGS sequence"/>
</dbReference>
<comment type="caution">
    <text evidence="1">The sequence shown here is derived from an EMBL/GenBank/DDBJ whole genome shotgun (WGS) entry which is preliminary data.</text>
</comment>
<sequence length="95" mass="11106">MTHWFAGLHWVPSGEEEYKAFFQQVRDRVPKEDIFEWDMKKHTWEDLCGFLGSHRLADGLCPASGRLPRAVNTLNFEQDFPVAFMIAMVFHLLAH</sequence>
<dbReference type="Pfam" id="PF17784">
    <property type="entry name" value="Sulfotransfer_4"/>
    <property type="match status" value="1"/>
</dbReference>
<protein>
    <submittedName>
        <fullName evidence="1">Uncharacterized protein</fullName>
    </submittedName>
</protein>
<dbReference type="InterPro" id="IPR027417">
    <property type="entry name" value="P-loop_NTPase"/>
</dbReference>
<dbReference type="InterPro" id="IPR040632">
    <property type="entry name" value="Sulfotransfer_4"/>
</dbReference>
<evidence type="ECO:0000313" key="1">
    <source>
        <dbReference type="EMBL" id="CAE8606471.1"/>
    </source>
</evidence>
<feature type="non-terminal residue" evidence="1">
    <location>
        <position position="95"/>
    </location>
</feature>
<dbReference type="AlphaFoldDB" id="A0A813EXK3"/>
<organism evidence="1 2">
    <name type="scientific">Polarella glacialis</name>
    <name type="common">Dinoflagellate</name>
    <dbReference type="NCBI Taxonomy" id="89957"/>
    <lineage>
        <taxon>Eukaryota</taxon>
        <taxon>Sar</taxon>
        <taxon>Alveolata</taxon>
        <taxon>Dinophyceae</taxon>
        <taxon>Suessiales</taxon>
        <taxon>Suessiaceae</taxon>
        <taxon>Polarella</taxon>
    </lineage>
</organism>
<dbReference type="Gene3D" id="3.40.50.300">
    <property type="entry name" value="P-loop containing nucleotide triphosphate hydrolases"/>
    <property type="match status" value="1"/>
</dbReference>
<name>A0A813EXK3_POLGL</name>
<reference evidence="1" key="1">
    <citation type="submission" date="2021-02" db="EMBL/GenBank/DDBJ databases">
        <authorList>
            <person name="Dougan E. K."/>
            <person name="Rhodes N."/>
            <person name="Thang M."/>
            <person name="Chan C."/>
        </authorList>
    </citation>
    <scope>NUCLEOTIDE SEQUENCE</scope>
</reference>
<evidence type="ECO:0000313" key="2">
    <source>
        <dbReference type="Proteomes" id="UP000654075"/>
    </source>
</evidence>
<accession>A0A813EXK3</accession>
<dbReference type="EMBL" id="CAJNNV010019288">
    <property type="protein sequence ID" value="CAE8606471.1"/>
    <property type="molecule type" value="Genomic_DNA"/>
</dbReference>